<dbReference type="InterPro" id="IPR002126">
    <property type="entry name" value="Cadherin-like_dom"/>
</dbReference>
<dbReference type="SUPFAM" id="SSF49899">
    <property type="entry name" value="Concanavalin A-like lectins/glucanases"/>
    <property type="match status" value="2"/>
</dbReference>
<proteinExistence type="predicted"/>
<evidence type="ECO:0000259" key="19">
    <source>
        <dbReference type="PROSITE" id="PS50268"/>
    </source>
</evidence>
<keyword evidence="7 16" id="KW-1133">Transmembrane helix</keyword>
<evidence type="ECO:0000256" key="2">
    <source>
        <dbReference type="ARBA" id="ARBA00022536"/>
    </source>
</evidence>
<dbReference type="PROSITE" id="PS01186">
    <property type="entry name" value="EGF_2"/>
    <property type="match status" value="1"/>
</dbReference>
<gene>
    <name evidence="20" type="ORF">O3P69_003590</name>
</gene>
<dbReference type="CDD" id="cd00110">
    <property type="entry name" value="LamG"/>
    <property type="match status" value="1"/>
</dbReference>
<dbReference type="PROSITE" id="PS00232">
    <property type="entry name" value="CADHERIN_1"/>
    <property type="match status" value="3"/>
</dbReference>
<dbReference type="Gene3D" id="2.10.25.10">
    <property type="entry name" value="Laminin"/>
    <property type="match status" value="3"/>
</dbReference>
<evidence type="ECO:0000313" key="20">
    <source>
        <dbReference type="EMBL" id="KAK8399676.1"/>
    </source>
</evidence>
<feature type="domain" description="Cadherin" evidence="19">
    <location>
        <begin position="813"/>
        <end position="930"/>
    </location>
</feature>
<dbReference type="InterPro" id="IPR015919">
    <property type="entry name" value="Cadherin-like_sf"/>
</dbReference>
<feature type="compositionally biased region" description="Basic and acidic residues" evidence="15">
    <location>
        <begin position="249"/>
        <end position="265"/>
    </location>
</feature>
<feature type="domain" description="Cadherin" evidence="19">
    <location>
        <begin position="146"/>
        <end position="234"/>
    </location>
</feature>
<dbReference type="SMART" id="SM00181">
    <property type="entry name" value="EGF"/>
    <property type="match status" value="4"/>
</dbReference>
<dbReference type="CDD" id="cd11304">
    <property type="entry name" value="Cadherin_repeat"/>
    <property type="match status" value="7"/>
</dbReference>
<dbReference type="InterPro" id="IPR001881">
    <property type="entry name" value="EGF-like_Ca-bd_dom"/>
</dbReference>
<keyword evidence="10" id="KW-0325">Glycoprotein</keyword>
<dbReference type="GO" id="GO:0009887">
    <property type="term" value="P:animal organ morphogenesis"/>
    <property type="evidence" value="ECO:0007669"/>
    <property type="project" value="UniProtKB-ARBA"/>
</dbReference>
<evidence type="ECO:0000259" key="18">
    <source>
        <dbReference type="PROSITE" id="PS50026"/>
    </source>
</evidence>
<dbReference type="GO" id="GO:0007163">
    <property type="term" value="P:establishment or maintenance of cell polarity"/>
    <property type="evidence" value="ECO:0007669"/>
    <property type="project" value="UniProtKB-ARBA"/>
</dbReference>
<accession>A0AAW0UIN4</accession>
<dbReference type="GO" id="GO:0031175">
    <property type="term" value="P:neuron projection development"/>
    <property type="evidence" value="ECO:0007669"/>
    <property type="project" value="TreeGrafter"/>
</dbReference>
<comment type="function">
    <text evidence="14">Cadherins are calcium-dependent cell adhesion proteins.</text>
</comment>
<dbReference type="InterPro" id="IPR000233">
    <property type="entry name" value="Cadherin_Y-type_LIR"/>
</dbReference>
<dbReference type="InterPro" id="IPR009030">
    <property type="entry name" value="Growth_fac_rcpt_cys_sf"/>
</dbReference>
<evidence type="ECO:0000256" key="12">
    <source>
        <dbReference type="PROSITE-ProRule" id="PRU00076"/>
    </source>
</evidence>
<evidence type="ECO:0000256" key="15">
    <source>
        <dbReference type="SAM" id="MobiDB-lite"/>
    </source>
</evidence>
<comment type="caution">
    <text evidence="20">The sequence shown here is derived from an EMBL/GenBank/DDBJ whole genome shotgun (WGS) entry which is preliminary data.</text>
</comment>
<dbReference type="InterPro" id="IPR020894">
    <property type="entry name" value="Cadherin_CS"/>
</dbReference>
<evidence type="ECO:0000256" key="5">
    <source>
        <dbReference type="ARBA" id="ARBA00022737"/>
    </source>
</evidence>
<evidence type="ECO:0000256" key="6">
    <source>
        <dbReference type="ARBA" id="ARBA00022837"/>
    </source>
</evidence>
<reference evidence="20 21" key="1">
    <citation type="submission" date="2023-03" db="EMBL/GenBank/DDBJ databases">
        <title>High-quality genome of Scylla paramamosain provides insights in environmental adaptation.</title>
        <authorList>
            <person name="Zhang L."/>
        </authorList>
    </citation>
    <scope>NUCLEOTIDE SEQUENCE [LARGE SCALE GENOMIC DNA]</scope>
    <source>
        <strain evidence="20">LZ_2023a</strain>
        <tissue evidence="20">Muscle</tissue>
    </source>
</reference>
<keyword evidence="3 13" id="KW-0812">Transmembrane</keyword>
<sequence length="1952" mass="212845">MVKCEVQCFVRMAMNVVIPLLIPLEENLYNSTRLASGPDVSFVEFSQTRYCASLPEDSPHGASVATVFASHSDDEDVRYSITGGNRDGLFTIDQHSGVITLAAALDYEVLDKHELVVVAEAGGEAAHTRVRVKVRDVNDNPPYFLDPRPYVTLVEEDDRSLPASIITVAAEDPDWLDHHGLLYTVRGDGVDGYHPDDAFFSVNSLTGEVIQLRSLDRDPPAGRAVWRVRVQVRDGQALWSREAIHRHLASKDTARRKEKEKDARKTTRNSHRKREYMSGRGDVSSSSAPSAKEGGRARVNSVLSRHRTDALTREHFGADSGKTISSLIRGKDNYFDIAKEPYFDVMVNAGPRCTSSVSDCKNNLTSQTYSGKGEAPSTKGVSRKSHRLLRRYRGKVKAWRQKHLAGTSTIWRVRRFMEEEAEGGEELNKCDDSIDDEGGPEDLPGEEDLHGLGSSRVHVAETVVTLTLKDINDNAPEFPNATMFGQVQENGPIDLSVAVVVARDADDALEGDNARVTYSIQKNAFHETTGDPIFTINPETGLVRTATCCLDRETTPQYQVLVAAMDGGGLRGTGVLVVRLTDVNDNSPQLEQKQWEVDVDETWGVGPPDNISLLEVSVLDVDTSNYFFYRVVEDSGWGWQLFSVRSVGAVGELYALQTLDYEDETHRRGFKFMVQVTDRGRGGWDDSRHVDTAWVSVHLKDVNDNPPQFSRTHAHVKVREDAALGTLLASIPAHDPDMGGEQKVQYHVEGGWDVLAVNAVGGIILRGALDREGPGGTIGVAKILGVDRGTPPLTATATLTITLTDVNDSPPLLLPPVTFHVTEDAAPARLGVLTATDEDVWALGHGPPFTFSLASSNPQYIFDLMSLQFDPHLDSGRGGAELWTRAAVDREEHPQLVAAVRVADARGLAATHPVTVIISDINDNPMKPAAKTTYLWRTQRGGAEAPLGRVFVQDPDDGDVADKTFRWVGSPHPLFTLDSHTGDLLASSHIREGKYDLHFFVSDQRWGHRDVSANVTVEVRMLSVEALSHATRITLSPPPRSASPGDGTHMRVGVDLGGWLPAWRKRWARMPMQWKLRAAASTSSLSTCVWMSVREAHGTYMNPIKFQGLLALHSVQVEAMTNLTILTEGPSIAAEGDVEHFMHHFSLPSFHHNGAPDPSSAASTTLPLQVVDTNSTSLVTPRLSRSHDCLVPESGTCLSVPCLNGGRCFGSHLEKRCICPGDSWGPRCKVLSRTFTGSGWVWVRPLPLCLPTTISLQILTRQTHSLIIYSGPLGSHQRQSSNSPTPMLALQLWEGHPQLLVEGGLEPIKLEVTAVVSDGEWHTIHLRFDYKGVVLAVHPCGRGWLSASQDDDHCMARVSWTSPFNIKAWLASWPLQVGGLAHTTPSAAYHSWREAPTPNPLDGCISHLTLNGQLVDLGEPAFSKGSQKGCRPQESACPTSCGYRGWCEGGFNQPYCECQPGWMGRSCSTPTTTYALGPHSSLSMALTFTLAPESLTMQLRIRTTDIHSRPLLRLSLPQEEVNFSIHLRSGLACATVSGMGQKLNTVCVEGRPVGDGAWHTIKAEHHGHYLVVSVDDGDGWRRNESMGRLLSNNQLQPLSLFEEDQQELHLVVGNPQEQTEDDYVSILNLSTICLDDLRVSGKQLQLPPTMNSTSWGYVTTWQGIEPGCPTPDACSNTTCTPPLTCISSWGTPTCRCKSGQQLLGHSCEDINECLWQPCLHGGACHNLQPGFRCICEPGHSGEFCQWTELPPVGSGLTAPLVIAAISLSVLFLVVLALLVSLRLRHHRLMRASAQQGDKKGTITEIPESSTEDLDTSTDHQLSVIECVELTPDTKKGSKHKSCMETPLAAAPPATAVTPGGPVNALPDATPAKDDLRAYAYEGDGSSAGSLSSALAGLKEEPPDEDAIKPLVTDFLEVMDLLKNLPEASRSPSLARPQVLVGGGDTKDATGQE</sequence>
<evidence type="ECO:0000259" key="17">
    <source>
        <dbReference type="PROSITE" id="PS50025"/>
    </source>
</evidence>
<feature type="compositionally biased region" description="Acidic residues" evidence="15">
    <location>
        <begin position="433"/>
        <end position="446"/>
    </location>
</feature>
<evidence type="ECO:0000313" key="21">
    <source>
        <dbReference type="Proteomes" id="UP001487740"/>
    </source>
</evidence>
<dbReference type="PROSITE" id="PS50268">
    <property type="entry name" value="CADHERIN_2"/>
    <property type="match status" value="6"/>
</dbReference>
<dbReference type="PROSITE" id="PS00022">
    <property type="entry name" value="EGF_1"/>
    <property type="match status" value="3"/>
</dbReference>
<feature type="domain" description="Cadherin" evidence="19">
    <location>
        <begin position="46"/>
        <end position="144"/>
    </location>
</feature>
<protein>
    <recommendedName>
        <fullName evidence="22">Neural-cadherin-like</fullName>
    </recommendedName>
</protein>
<dbReference type="GO" id="GO:0007156">
    <property type="term" value="P:homophilic cell adhesion via plasma membrane adhesion molecules"/>
    <property type="evidence" value="ECO:0007669"/>
    <property type="project" value="InterPro"/>
</dbReference>
<evidence type="ECO:0000256" key="8">
    <source>
        <dbReference type="ARBA" id="ARBA00023136"/>
    </source>
</evidence>
<name>A0AAW0UIN4_SCYPA</name>
<dbReference type="Pfam" id="PF01049">
    <property type="entry name" value="CADH_Y-type_LIR"/>
    <property type="match status" value="1"/>
</dbReference>
<dbReference type="GO" id="GO:0001736">
    <property type="term" value="P:establishment of planar polarity"/>
    <property type="evidence" value="ECO:0007669"/>
    <property type="project" value="UniProtKB-ARBA"/>
</dbReference>
<comment type="subcellular location">
    <subcellularLocation>
        <location evidence="13">Cell membrane</location>
        <topology evidence="13">Single-pass type I membrane protein</topology>
    </subcellularLocation>
    <subcellularLocation>
        <location evidence="1">Membrane</location>
        <topology evidence="1">Single-pass membrane protein</topology>
    </subcellularLocation>
</comment>
<feature type="domain" description="EGF-like" evidence="18">
    <location>
        <begin position="1709"/>
        <end position="1745"/>
    </location>
</feature>
<dbReference type="PROSITE" id="PS00010">
    <property type="entry name" value="ASX_HYDROXYL"/>
    <property type="match status" value="1"/>
</dbReference>
<dbReference type="Pfam" id="PF02210">
    <property type="entry name" value="Laminin_G_2"/>
    <property type="match status" value="1"/>
</dbReference>
<evidence type="ECO:0000256" key="16">
    <source>
        <dbReference type="SAM" id="Phobius"/>
    </source>
</evidence>
<feature type="region of interest" description="Disordered" evidence="15">
    <location>
        <begin position="1792"/>
        <end position="1817"/>
    </location>
</feature>
<keyword evidence="6 11" id="KW-0106">Calcium</keyword>
<feature type="domain" description="EGF-like" evidence="18">
    <location>
        <begin position="1433"/>
        <end position="1468"/>
    </location>
</feature>
<evidence type="ECO:0008006" key="22">
    <source>
        <dbReference type="Google" id="ProtNLM"/>
    </source>
</evidence>
<dbReference type="Proteomes" id="UP001487740">
    <property type="component" value="Unassembled WGS sequence"/>
</dbReference>
<evidence type="ECO:0000256" key="10">
    <source>
        <dbReference type="ARBA" id="ARBA00023180"/>
    </source>
</evidence>
<keyword evidence="5" id="KW-0677">Repeat</keyword>
<feature type="domain" description="Cadherin" evidence="19">
    <location>
        <begin position="591"/>
        <end position="709"/>
    </location>
</feature>
<evidence type="ECO:0000256" key="14">
    <source>
        <dbReference type="RuleBase" id="RU004357"/>
    </source>
</evidence>
<keyword evidence="13" id="KW-0130">Cell adhesion</keyword>
<feature type="disulfide bond" evidence="12">
    <location>
        <begin position="1219"/>
        <end position="1228"/>
    </location>
</feature>
<dbReference type="GO" id="GO:0008013">
    <property type="term" value="F:beta-catenin binding"/>
    <property type="evidence" value="ECO:0007669"/>
    <property type="project" value="TreeGrafter"/>
</dbReference>
<dbReference type="Gene3D" id="2.60.40.60">
    <property type="entry name" value="Cadherins"/>
    <property type="match status" value="7"/>
</dbReference>
<feature type="disulfide bond" evidence="12">
    <location>
        <begin position="1458"/>
        <end position="1467"/>
    </location>
</feature>
<keyword evidence="4" id="KW-0732">Signal</keyword>
<dbReference type="SUPFAM" id="SSF49313">
    <property type="entry name" value="Cadherin-like"/>
    <property type="match status" value="7"/>
</dbReference>
<dbReference type="FunFam" id="2.60.40.60:FF:000112">
    <property type="entry name" value="neural-cadherin isoform X1"/>
    <property type="match status" value="1"/>
</dbReference>
<dbReference type="GO" id="GO:0016477">
    <property type="term" value="P:cell migration"/>
    <property type="evidence" value="ECO:0007669"/>
    <property type="project" value="TreeGrafter"/>
</dbReference>
<feature type="disulfide bond" evidence="12">
    <location>
        <begin position="1735"/>
        <end position="1744"/>
    </location>
</feature>
<dbReference type="InterPro" id="IPR000742">
    <property type="entry name" value="EGF"/>
</dbReference>
<dbReference type="PROSITE" id="PS01187">
    <property type="entry name" value="EGF_CA"/>
    <property type="match status" value="1"/>
</dbReference>
<dbReference type="CDD" id="cd00054">
    <property type="entry name" value="EGF_CA"/>
    <property type="match status" value="1"/>
</dbReference>
<dbReference type="SUPFAM" id="SSF57184">
    <property type="entry name" value="Growth factor receptor domain"/>
    <property type="match status" value="1"/>
</dbReference>
<dbReference type="SMART" id="SM00112">
    <property type="entry name" value="CA"/>
    <property type="match status" value="6"/>
</dbReference>
<dbReference type="GO" id="GO:0045296">
    <property type="term" value="F:cadherin binding"/>
    <property type="evidence" value="ECO:0007669"/>
    <property type="project" value="TreeGrafter"/>
</dbReference>
<evidence type="ECO:0000256" key="7">
    <source>
        <dbReference type="ARBA" id="ARBA00022989"/>
    </source>
</evidence>
<dbReference type="GO" id="GO:0005509">
    <property type="term" value="F:calcium ion binding"/>
    <property type="evidence" value="ECO:0007669"/>
    <property type="project" value="UniProtKB-UniRule"/>
</dbReference>
<feature type="domain" description="Laminin G" evidence="17">
    <location>
        <begin position="1471"/>
        <end position="1668"/>
    </location>
</feature>
<dbReference type="InterPro" id="IPR013320">
    <property type="entry name" value="ConA-like_dom_sf"/>
</dbReference>
<dbReference type="SMART" id="SM00282">
    <property type="entry name" value="LamG"/>
    <property type="match status" value="2"/>
</dbReference>
<organism evidence="20 21">
    <name type="scientific">Scylla paramamosain</name>
    <name type="common">Mud crab</name>
    <dbReference type="NCBI Taxonomy" id="85552"/>
    <lineage>
        <taxon>Eukaryota</taxon>
        <taxon>Metazoa</taxon>
        <taxon>Ecdysozoa</taxon>
        <taxon>Arthropoda</taxon>
        <taxon>Crustacea</taxon>
        <taxon>Multicrustacea</taxon>
        <taxon>Malacostraca</taxon>
        <taxon>Eumalacostraca</taxon>
        <taxon>Eucarida</taxon>
        <taxon>Decapoda</taxon>
        <taxon>Pleocyemata</taxon>
        <taxon>Brachyura</taxon>
        <taxon>Eubrachyura</taxon>
        <taxon>Portunoidea</taxon>
        <taxon>Portunidae</taxon>
        <taxon>Portuninae</taxon>
        <taxon>Scylla</taxon>
    </lineage>
</organism>
<dbReference type="InterPro" id="IPR018097">
    <property type="entry name" value="EGF_Ca-bd_CS"/>
</dbReference>
<dbReference type="PRINTS" id="PR00205">
    <property type="entry name" value="CADHERIN"/>
</dbReference>
<dbReference type="InterPro" id="IPR000152">
    <property type="entry name" value="EGF-type_Asp/Asn_hydroxyl_site"/>
</dbReference>
<evidence type="ECO:0000256" key="11">
    <source>
        <dbReference type="PROSITE-ProRule" id="PRU00043"/>
    </source>
</evidence>
<feature type="domain" description="Cadherin" evidence="19">
    <location>
        <begin position="710"/>
        <end position="813"/>
    </location>
</feature>
<feature type="region of interest" description="Disordered" evidence="15">
    <location>
        <begin position="422"/>
        <end position="454"/>
    </location>
</feature>
<feature type="domain" description="Cadherin" evidence="19">
    <location>
        <begin position="479"/>
        <end position="590"/>
    </location>
</feature>
<feature type="region of interest" description="Disordered" evidence="15">
    <location>
        <begin position="1925"/>
        <end position="1952"/>
    </location>
</feature>
<evidence type="ECO:0000256" key="13">
    <source>
        <dbReference type="RuleBase" id="RU003318"/>
    </source>
</evidence>
<keyword evidence="8 16" id="KW-0472">Membrane</keyword>
<dbReference type="Pfam" id="PF00008">
    <property type="entry name" value="EGF"/>
    <property type="match status" value="1"/>
</dbReference>
<dbReference type="FunFam" id="2.60.40.60:FF:000020">
    <property type="entry name" value="Dachsous cadherin-related 1b"/>
    <property type="match status" value="1"/>
</dbReference>
<keyword evidence="21" id="KW-1185">Reference proteome</keyword>
<evidence type="ECO:0000256" key="3">
    <source>
        <dbReference type="ARBA" id="ARBA00022692"/>
    </source>
</evidence>
<dbReference type="InterPro" id="IPR027397">
    <property type="entry name" value="Catenin-bd_sf"/>
</dbReference>
<dbReference type="PROSITE" id="PS50025">
    <property type="entry name" value="LAM_G_DOMAIN"/>
    <property type="match status" value="2"/>
</dbReference>
<dbReference type="PANTHER" id="PTHR24027:SF438">
    <property type="entry name" value="CADHERIN 23"/>
    <property type="match status" value="1"/>
</dbReference>
<dbReference type="PROSITE" id="PS50026">
    <property type="entry name" value="EGF_3"/>
    <property type="match status" value="3"/>
</dbReference>
<feature type="domain" description="Laminin G" evidence="17">
    <location>
        <begin position="1232"/>
        <end position="1430"/>
    </location>
</feature>
<dbReference type="FunFam" id="2.10.25.10:FF:000004">
    <property type="entry name" value="Neurogenic locus notch 1"/>
    <property type="match status" value="1"/>
</dbReference>
<dbReference type="GO" id="GO:0016342">
    <property type="term" value="C:catenin complex"/>
    <property type="evidence" value="ECO:0007669"/>
    <property type="project" value="TreeGrafter"/>
</dbReference>
<feature type="region of interest" description="Disordered" evidence="15">
    <location>
        <begin position="249"/>
        <end position="306"/>
    </location>
</feature>
<dbReference type="InterPro" id="IPR001791">
    <property type="entry name" value="Laminin_G"/>
</dbReference>
<keyword evidence="9 12" id="KW-1015">Disulfide bond</keyword>
<dbReference type="Pfam" id="PF00028">
    <property type="entry name" value="Cadherin"/>
    <property type="match status" value="3"/>
</dbReference>
<dbReference type="EMBL" id="JARAKH010000011">
    <property type="protein sequence ID" value="KAK8399676.1"/>
    <property type="molecule type" value="Genomic_DNA"/>
</dbReference>
<dbReference type="InterPro" id="IPR039808">
    <property type="entry name" value="Cadherin"/>
</dbReference>
<keyword evidence="2 12" id="KW-0245">EGF-like domain</keyword>
<feature type="transmembrane region" description="Helical" evidence="16">
    <location>
        <begin position="1760"/>
        <end position="1781"/>
    </location>
</feature>
<comment type="caution">
    <text evidence="12">Lacks conserved residue(s) required for the propagation of feature annotation.</text>
</comment>
<dbReference type="Gene3D" id="4.10.900.10">
    <property type="entry name" value="TCF3-CBD (Catenin binding domain)"/>
    <property type="match status" value="1"/>
</dbReference>
<evidence type="ECO:0000256" key="9">
    <source>
        <dbReference type="ARBA" id="ARBA00023157"/>
    </source>
</evidence>
<evidence type="ECO:0000256" key="1">
    <source>
        <dbReference type="ARBA" id="ARBA00004167"/>
    </source>
</evidence>
<dbReference type="Gene3D" id="2.60.120.200">
    <property type="match status" value="2"/>
</dbReference>
<feature type="domain" description="EGF-like" evidence="18">
    <location>
        <begin position="1193"/>
        <end position="1229"/>
    </location>
</feature>
<feature type="disulfide bond" evidence="12">
    <location>
        <begin position="1437"/>
        <end position="1447"/>
    </location>
</feature>
<dbReference type="SMART" id="SM00179">
    <property type="entry name" value="EGF_CA"/>
    <property type="match status" value="2"/>
</dbReference>
<evidence type="ECO:0000256" key="4">
    <source>
        <dbReference type="ARBA" id="ARBA00022729"/>
    </source>
</evidence>
<dbReference type="PANTHER" id="PTHR24027">
    <property type="entry name" value="CADHERIN-23"/>
    <property type="match status" value="1"/>
</dbReference>